<feature type="transmembrane region" description="Helical" evidence="1">
    <location>
        <begin position="74"/>
        <end position="94"/>
    </location>
</feature>
<feature type="domain" description="DUF1468" evidence="2">
    <location>
        <begin position="10"/>
        <end position="154"/>
    </location>
</feature>
<dbReference type="Proteomes" id="UP000293912">
    <property type="component" value="Chromosome"/>
</dbReference>
<organism evidence="3 4">
    <name type="scientific">Hydrogenophaga pseudoflava</name>
    <name type="common">Pseudomonas carboxydoflava</name>
    <dbReference type="NCBI Taxonomy" id="47421"/>
    <lineage>
        <taxon>Bacteria</taxon>
        <taxon>Pseudomonadati</taxon>
        <taxon>Pseudomonadota</taxon>
        <taxon>Betaproteobacteria</taxon>
        <taxon>Burkholderiales</taxon>
        <taxon>Comamonadaceae</taxon>
        <taxon>Hydrogenophaga</taxon>
    </lineage>
</organism>
<keyword evidence="1" id="KW-0812">Transmembrane</keyword>
<feature type="transmembrane region" description="Helical" evidence="1">
    <location>
        <begin position="132"/>
        <end position="153"/>
    </location>
</feature>
<dbReference type="KEGG" id="hpse:HPF_11870"/>
<dbReference type="RefSeq" id="WP_066160241.1">
    <property type="nucleotide sequence ID" value="NZ_CP037867.1"/>
</dbReference>
<evidence type="ECO:0000313" key="3">
    <source>
        <dbReference type="EMBL" id="QBM28389.1"/>
    </source>
</evidence>
<dbReference type="AlphaFoldDB" id="A0A4P6X068"/>
<gene>
    <name evidence="3" type="ORF">HPF_11870</name>
</gene>
<evidence type="ECO:0000313" key="4">
    <source>
        <dbReference type="Proteomes" id="UP000293912"/>
    </source>
</evidence>
<feature type="transmembrane region" description="Helical" evidence="1">
    <location>
        <begin position="41"/>
        <end position="62"/>
    </location>
</feature>
<evidence type="ECO:0000256" key="1">
    <source>
        <dbReference type="SAM" id="Phobius"/>
    </source>
</evidence>
<evidence type="ECO:0000259" key="2">
    <source>
        <dbReference type="Pfam" id="PF07331"/>
    </source>
</evidence>
<dbReference type="EMBL" id="CP037867">
    <property type="protein sequence ID" value="QBM28389.1"/>
    <property type="molecule type" value="Genomic_DNA"/>
</dbReference>
<keyword evidence="4" id="KW-1185">Reference proteome</keyword>
<keyword evidence="1" id="KW-0472">Membrane</keyword>
<dbReference type="Pfam" id="PF07331">
    <property type="entry name" value="TctB"/>
    <property type="match status" value="1"/>
</dbReference>
<feature type="transmembrane region" description="Helical" evidence="1">
    <location>
        <begin position="100"/>
        <end position="120"/>
    </location>
</feature>
<accession>A0A4P6X068</accession>
<sequence>MAIASQKDFVSGLMFMTVGGSFAWGAVDYEIGEAARMGPGYFPFMLGLLLVLLGALVTFNSFKSGPPGGDKIGAIAWRPLAFILGANLLFGALLVGLPSLGIPAFGLIVAIYGLVIMAGYAREGAKLKESVILATILAIGSYLAFVKMLNLQFPVLPWFLAN</sequence>
<reference evidence="3 4" key="1">
    <citation type="submission" date="2019-03" db="EMBL/GenBank/DDBJ databases">
        <authorList>
            <person name="Sebastian G."/>
            <person name="Baumann P."/>
            <person name="Ruckert C."/>
            <person name="Kalinowski J."/>
            <person name="Nebel B."/>
            <person name="Takors R."/>
            <person name="Blombach B."/>
        </authorList>
    </citation>
    <scope>NUCLEOTIDE SEQUENCE [LARGE SCALE GENOMIC DNA]</scope>
    <source>
        <strain evidence="3 4">DSM 1084</strain>
    </source>
</reference>
<name>A0A4P6X068_HYDPS</name>
<keyword evidence="1" id="KW-1133">Transmembrane helix</keyword>
<dbReference type="InterPro" id="IPR009936">
    <property type="entry name" value="DUF1468"/>
</dbReference>
<proteinExistence type="predicted"/>
<protein>
    <submittedName>
        <fullName evidence="3">Tripartite tricarboxylate transporter TctB family protein</fullName>
    </submittedName>
</protein>